<dbReference type="EMBL" id="BMXL01000020">
    <property type="protein sequence ID" value="GHD31313.1"/>
    <property type="molecule type" value="Genomic_DNA"/>
</dbReference>
<keyword evidence="2" id="KW-1277">Toxin-antitoxin system</keyword>
<evidence type="ECO:0000313" key="4">
    <source>
        <dbReference type="Proteomes" id="UP000654947"/>
    </source>
</evidence>
<dbReference type="Gene3D" id="3.30.2310.20">
    <property type="entry name" value="RelE-like"/>
    <property type="match status" value="1"/>
</dbReference>
<evidence type="ECO:0000256" key="1">
    <source>
        <dbReference type="ARBA" id="ARBA00006226"/>
    </source>
</evidence>
<evidence type="ECO:0000313" key="3">
    <source>
        <dbReference type="EMBL" id="GHD31313.1"/>
    </source>
</evidence>
<dbReference type="RefSeq" id="WP_193518305.1">
    <property type="nucleotide sequence ID" value="NZ_BMXL01000020.1"/>
</dbReference>
<dbReference type="PANTHER" id="PTHR35601:SF1">
    <property type="entry name" value="TOXIN RELE"/>
    <property type="match status" value="1"/>
</dbReference>
<dbReference type="Proteomes" id="UP000654947">
    <property type="component" value="Unassembled WGS sequence"/>
</dbReference>
<organism evidence="3 4">
    <name type="scientific">Nocardiopsis kunsanensis</name>
    <dbReference type="NCBI Taxonomy" id="141693"/>
    <lineage>
        <taxon>Bacteria</taxon>
        <taxon>Bacillati</taxon>
        <taxon>Actinomycetota</taxon>
        <taxon>Actinomycetes</taxon>
        <taxon>Streptosporangiales</taxon>
        <taxon>Nocardiopsidaceae</taxon>
        <taxon>Nocardiopsis</taxon>
    </lineage>
</organism>
<dbReference type="InterPro" id="IPR035093">
    <property type="entry name" value="RelE/ParE_toxin_dom_sf"/>
</dbReference>
<evidence type="ECO:0000256" key="2">
    <source>
        <dbReference type="ARBA" id="ARBA00022649"/>
    </source>
</evidence>
<accession>A0A919CK23</accession>
<sequence length="90" mass="10294">MTDQPYEVSFDDVARKQFLRLDKPVRARIARKVQELAADPRPPGSIPLKGPSEAWRARVGDYRIVYAIDDGRLVVLVLSVAHRGEFYRDL</sequence>
<dbReference type="InterPro" id="IPR007712">
    <property type="entry name" value="RelE/ParE_toxin"/>
</dbReference>
<name>A0A919CK23_9ACTN</name>
<dbReference type="Pfam" id="PF05016">
    <property type="entry name" value="ParE_toxin"/>
    <property type="match status" value="1"/>
</dbReference>
<protein>
    <submittedName>
        <fullName evidence="3">Translation repressor RelE</fullName>
    </submittedName>
</protein>
<proteinExistence type="inferred from homology"/>
<comment type="caution">
    <text evidence="3">The sequence shown here is derived from an EMBL/GenBank/DDBJ whole genome shotgun (WGS) entry which is preliminary data.</text>
</comment>
<dbReference type="PANTHER" id="PTHR35601">
    <property type="entry name" value="TOXIN RELE"/>
    <property type="match status" value="1"/>
</dbReference>
<dbReference type="SUPFAM" id="SSF143011">
    <property type="entry name" value="RelE-like"/>
    <property type="match status" value="1"/>
</dbReference>
<reference evidence="3 4" key="1">
    <citation type="journal article" date="2014" name="Int. J. Syst. Evol. Microbiol.">
        <title>Complete genome sequence of Corynebacterium casei LMG S-19264T (=DSM 44701T), isolated from a smear-ripened cheese.</title>
        <authorList>
            <consortium name="US DOE Joint Genome Institute (JGI-PGF)"/>
            <person name="Walter F."/>
            <person name="Albersmeier A."/>
            <person name="Kalinowski J."/>
            <person name="Ruckert C."/>
        </authorList>
    </citation>
    <scope>NUCLEOTIDE SEQUENCE [LARGE SCALE GENOMIC DNA]</scope>
    <source>
        <strain evidence="3 4">KCTC 19473</strain>
    </source>
</reference>
<comment type="similarity">
    <text evidence="1">Belongs to the RelE toxin family.</text>
</comment>
<keyword evidence="4" id="KW-1185">Reference proteome</keyword>
<gene>
    <name evidence="3" type="ORF">GCM10007147_34070</name>
</gene>
<dbReference type="AlphaFoldDB" id="A0A919CK23"/>